<evidence type="ECO:0000259" key="4">
    <source>
        <dbReference type="Pfam" id="PF01509"/>
    </source>
</evidence>
<name>X1HGJ7_9ZZZZ</name>
<dbReference type="InterPro" id="IPR014780">
    <property type="entry name" value="tRNA_psdUridine_synth_TruB"/>
</dbReference>
<dbReference type="SUPFAM" id="SSF55120">
    <property type="entry name" value="Pseudouridine synthase"/>
    <property type="match status" value="1"/>
</dbReference>
<comment type="caution">
    <text evidence="6">The sequence shown here is derived from an EMBL/GenBank/DDBJ whole genome shotgun (WGS) entry which is preliminary data.</text>
</comment>
<dbReference type="GO" id="GO:0003723">
    <property type="term" value="F:RNA binding"/>
    <property type="evidence" value="ECO:0007669"/>
    <property type="project" value="InterPro"/>
</dbReference>
<keyword evidence="3" id="KW-0413">Isomerase</keyword>
<dbReference type="InterPro" id="IPR020103">
    <property type="entry name" value="PsdUridine_synth_cat_dom_sf"/>
</dbReference>
<dbReference type="InterPro" id="IPR032819">
    <property type="entry name" value="TruB_C"/>
</dbReference>
<feature type="domain" description="Pseudouridine synthase II N-terminal" evidence="4">
    <location>
        <begin position="27"/>
        <end position="186"/>
    </location>
</feature>
<dbReference type="GO" id="GO:0160148">
    <property type="term" value="F:tRNA pseudouridine(55) synthase activity"/>
    <property type="evidence" value="ECO:0007669"/>
    <property type="project" value="UniProtKB-EC"/>
</dbReference>
<organism evidence="6">
    <name type="scientific">marine sediment metagenome</name>
    <dbReference type="NCBI Taxonomy" id="412755"/>
    <lineage>
        <taxon>unclassified sequences</taxon>
        <taxon>metagenomes</taxon>
        <taxon>ecological metagenomes</taxon>
    </lineage>
</organism>
<dbReference type="EMBL" id="BARU01026934">
    <property type="protein sequence ID" value="GAH68547.1"/>
    <property type="molecule type" value="Genomic_DNA"/>
</dbReference>
<dbReference type="PANTHER" id="PTHR13767:SF2">
    <property type="entry name" value="PSEUDOURIDYLATE SYNTHASE TRUB1"/>
    <property type="match status" value="1"/>
</dbReference>
<evidence type="ECO:0000256" key="1">
    <source>
        <dbReference type="ARBA" id="ARBA00012787"/>
    </source>
</evidence>
<dbReference type="AlphaFoldDB" id="X1HGJ7"/>
<accession>X1HGJ7</accession>
<dbReference type="NCBIfam" id="TIGR00431">
    <property type="entry name" value="TruB"/>
    <property type="match status" value="1"/>
</dbReference>
<gene>
    <name evidence="6" type="ORF">S03H2_43213</name>
</gene>
<evidence type="ECO:0000256" key="3">
    <source>
        <dbReference type="ARBA" id="ARBA00023235"/>
    </source>
</evidence>
<feature type="non-terminal residue" evidence="6">
    <location>
        <position position="232"/>
    </location>
</feature>
<protein>
    <recommendedName>
        <fullName evidence="1">tRNA pseudouridine(55) synthase</fullName>
        <ecNumber evidence="1">5.4.99.25</ecNumber>
    </recommendedName>
</protein>
<dbReference type="EC" id="5.4.99.25" evidence="1"/>
<evidence type="ECO:0000256" key="2">
    <source>
        <dbReference type="ARBA" id="ARBA00022694"/>
    </source>
</evidence>
<dbReference type="Gene3D" id="3.30.2350.10">
    <property type="entry name" value="Pseudouridine synthase"/>
    <property type="match status" value="1"/>
</dbReference>
<dbReference type="Pfam" id="PF16198">
    <property type="entry name" value="TruB_C_2"/>
    <property type="match status" value="1"/>
</dbReference>
<dbReference type="PANTHER" id="PTHR13767">
    <property type="entry name" value="TRNA-PSEUDOURIDINE SYNTHASE"/>
    <property type="match status" value="1"/>
</dbReference>
<evidence type="ECO:0000313" key="6">
    <source>
        <dbReference type="EMBL" id="GAH68547.1"/>
    </source>
</evidence>
<dbReference type="HAMAP" id="MF_01080">
    <property type="entry name" value="TruB_bact"/>
    <property type="match status" value="1"/>
</dbReference>
<keyword evidence="2" id="KW-0819">tRNA processing</keyword>
<reference evidence="6" key="1">
    <citation type="journal article" date="2014" name="Front. Microbiol.">
        <title>High frequency of phylogenetically diverse reductive dehalogenase-homologous genes in deep subseafloor sedimentary metagenomes.</title>
        <authorList>
            <person name="Kawai M."/>
            <person name="Futagami T."/>
            <person name="Toyoda A."/>
            <person name="Takaki Y."/>
            <person name="Nishi S."/>
            <person name="Hori S."/>
            <person name="Arai W."/>
            <person name="Tsubouchi T."/>
            <person name="Morono Y."/>
            <person name="Uchiyama I."/>
            <person name="Ito T."/>
            <person name="Fujiyama A."/>
            <person name="Inagaki F."/>
            <person name="Takami H."/>
        </authorList>
    </citation>
    <scope>NUCLEOTIDE SEQUENCE</scope>
    <source>
        <strain evidence="6">Expedition CK06-06</strain>
    </source>
</reference>
<proteinExistence type="inferred from homology"/>
<feature type="domain" description="tRNA pseudouridylate synthase B C-terminal" evidence="5">
    <location>
        <begin position="188"/>
        <end position="226"/>
    </location>
</feature>
<dbReference type="GO" id="GO:0006400">
    <property type="term" value="P:tRNA modification"/>
    <property type="evidence" value="ECO:0007669"/>
    <property type="project" value="TreeGrafter"/>
</dbReference>
<sequence length="232" mass="26134">MLDKILLVDKPVGFSSFQIVRILKSYYRKVGHAGTLDPFATGLLIILIGKATKRCIEIQKNEKEYIGEIILGMVTDTYDISGRKLKKIHEGQWIFVSRENAGQNFSPAHLSLEELNRTANEFTGEIEQIPPKFSAIKQGGRKLYELSRKGISVQPQKRRVFIKSFQITEFDYPKLKFNAVVGKGVYLRSLAFDFGNKLGCGATLLSLRRTRIGKYEVASAKKMGDILLSLSL</sequence>
<dbReference type="GO" id="GO:1990481">
    <property type="term" value="P:mRNA pseudouridine synthesis"/>
    <property type="evidence" value="ECO:0007669"/>
    <property type="project" value="TreeGrafter"/>
</dbReference>
<dbReference type="InterPro" id="IPR002501">
    <property type="entry name" value="PsdUridine_synth_N"/>
</dbReference>
<evidence type="ECO:0000259" key="5">
    <source>
        <dbReference type="Pfam" id="PF16198"/>
    </source>
</evidence>
<dbReference type="Pfam" id="PF01509">
    <property type="entry name" value="TruB_N"/>
    <property type="match status" value="1"/>
</dbReference>